<dbReference type="InterPro" id="IPR004149">
    <property type="entry name" value="Znf_DNAligase_C4"/>
</dbReference>
<evidence type="ECO:0000256" key="6">
    <source>
        <dbReference type="ARBA" id="ARBA00022833"/>
    </source>
</evidence>
<dbReference type="GO" id="GO:0006281">
    <property type="term" value="P:DNA repair"/>
    <property type="evidence" value="ECO:0007669"/>
    <property type="project" value="UniProtKB-KW"/>
</dbReference>
<comment type="function">
    <text evidence="1">DNA ligase that catalyzes the formation of phosphodiester linkages between 5'-phosphoryl and 3'-hydroxyl groups in double-stranded DNA using NAD as a coenzyme and as the energy source for the reaction. It is essential for DNA replication and repair of damaged DNA.</text>
</comment>
<keyword evidence="8" id="KW-0520">NAD</keyword>
<dbReference type="GO" id="GO:0046872">
    <property type="term" value="F:metal ion binding"/>
    <property type="evidence" value="ECO:0007669"/>
    <property type="project" value="UniProtKB-KW"/>
</dbReference>
<dbReference type="GO" id="GO:0003911">
    <property type="term" value="F:DNA ligase (NAD+) activity"/>
    <property type="evidence" value="ECO:0007669"/>
    <property type="project" value="InterPro"/>
</dbReference>
<dbReference type="Pfam" id="PF03119">
    <property type="entry name" value="DNA_ligase_ZBD"/>
    <property type="match status" value="1"/>
</dbReference>
<keyword evidence="6" id="KW-0862">Zinc</keyword>
<dbReference type="FunFam" id="6.20.10.30:FF:000001">
    <property type="entry name" value="DNA ligase"/>
    <property type="match status" value="1"/>
</dbReference>
<protein>
    <submittedName>
        <fullName evidence="11">DNA ligase</fullName>
    </submittedName>
</protein>
<keyword evidence="3" id="KW-0235">DNA replication</keyword>
<evidence type="ECO:0000256" key="8">
    <source>
        <dbReference type="ARBA" id="ARBA00023027"/>
    </source>
</evidence>
<keyword evidence="7" id="KW-0460">Magnesium</keyword>
<evidence type="ECO:0000256" key="1">
    <source>
        <dbReference type="ARBA" id="ARBA00004067"/>
    </source>
</evidence>
<sequence length="136" mass="14884">MDRRPESAKAVVYPTQCPVCGSDVERVEGEAVSRCTGGLVCSAQRKQALKHFVSRKAMDVDGLGDKVVEQLVDKEMVETPADLFKLSAGRITVLDRMGPKSAQNVVDALENLSKPHCLVSCLLLVFVRSVKRLQQT</sequence>
<evidence type="ECO:0000256" key="3">
    <source>
        <dbReference type="ARBA" id="ARBA00022705"/>
    </source>
</evidence>
<name>A0A0B8PDK6_9VIBR</name>
<evidence type="ECO:0000259" key="10">
    <source>
        <dbReference type="Pfam" id="PF03119"/>
    </source>
</evidence>
<dbReference type="EMBL" id="BBSA01000003">
    <property type="protein sequence ID" value="GAM61228.1"/>
    <property type="molecule type" value="Genomic_DNA"/>
</dbReference>
<keyword evidence="4" id="KW-0479">Metal-binding</keyword>
<keyword evidence="5" id="KW-0227">DNA damage</keyword>
<evidence type="ECO:0000256" key="7">
    <source>
        <dbReference type="ARBA" id="ARBA00022842"/>
    </source>
</evidence>
<evidence type="ECO:0000313" key="11">
    <source>
        <dbReference type="EMBL" id="GAM61228.1"/>
    </source>
</evidence>
<dbReference type="AlphaFoldDB" id="A0A0B8PDK6"/>
<reference evidence="11 12" key="1">
    <citation type="submission" date="2015-01" db="EMBL/GenBank/DDBJ databases">
        <title>Vibrio sp. C5 JCM 19232 whole genome shotgun sequence.</title>
        <authorList>
            <person name="Sawabe T."/>
            <person name="Meirelles P."/>
            <person name="Feng G."/>
            <person name="Sayaka M."/>
            <person name="Hattori M."/>
            <person name="Ohkuma M."/>
        </authorList>
    </citation>
    <scope>NUCLEOTIDE SEQUENCE [LARGE SCALE GENOMIC DNA]</scope>
    <source>
        <strain evidence="11 12">JCM19232</strain>
    </source>
</reference>
<dbReference type="InterPro" id="IPR010994">
    <property type="entry name" value="RuvA_2-like"/>
</dbReference>
<dbReference type="Pfam" id="PF14520">
    <property type="entry name" value="HHH_5"/>
    <property type="match status" value="1"/>
</dbReference>
<evidence type="ECO:0000256" key="2">
    <source>
        <dbReference type="ARBA" id="ARBA00022598"/>
    </source>
</evidence>
<dbReference type="Gene3D" id="6.20.10.30">
    <property type="match status" value="1"/>
</dbReference>
<dbReference type="Gene3D" id="1.10.150.20">
    <property type="entry name" value="5' to 3' exonuclease, C-terminal subdomain"/>
    <property type="match status" value="1"/>
</dbReference>
<feature type="domain" description="Zinc-finger NAD-dependent DNA ligase C4-type" evidence="10">
    <location>
        <begin position="16"/>
        <end position="43"/>
    </location>
</feature>
<accession>A0A0B8PDK6</accession>
<comment type="caution">
    <text evidence="11">The sequence shown here is derived from an EMBL/GenBank/DDBJ whole genome shotgun (WGS) entry which is preliminary data.</text>
</comment>
<organism evidence="11 12">
    <name type="scientific">Vibrio ishigakensis</name>
    <dbReference type="NCBI Taxonomy" id="1481914"/>
    <lineage>
        <taxon>Bacteria</taxon>
        <taxon>Pseudomonadati</taxon>
        <taxon>Pseudomonadota</taxon>
        <taxon>Gammaproteobacteria</taxon>
        <taxon>Vibrionales</taxon>
        <taxon>Vibrionaceae</taxon>
        <taxon>Vibrio</taxon>
    </lineage>
</organism>
<keyword evidence="9" id="KW-0234">DNA repair</keyword>
<dbReference type="SUPFAM" id="SSF47781">
    <property type="entry name" value="RuvA domain 2-like"/>
    <property type="match status" value="1"/>
</dbReference>
<dbReference type="FunFam" id="1.10.150.20:FF:000007">
    <property type="entry name" value="DNA ligase"/>
    <property type="match status" value="1"/>
</dbReference>
<keyword evidence="2 11" id="KW-0436">Ligase</keyword>
<reference evidence="11 12" key="2">
    <citation type="submission" date="2015-01" db="EMBL/GenBank/DDBJ databases">
        <authorList>
            <consortium name="NBRP consortium"/>
            <person name="Sawabe T."/>
            <person name="Meirelles P."/>
            <person name="Feng G."/>
            <person name="Sayaka M."/>
            <person name="Hattori M."/>
            <person name="Ohkuma M."/>
        </authorList>
    </citation>
    <scope>NUCLEOTIDE SEQUENCE [LARGE SCALE GENOMIC DNA]</scope>
    <source>
        <strain evidence="11 12">JCM19232</strain>
    </source>
</reference>
<evidence type="ECO:0000256" key="4">
    <source>
        <dbReference type="ARBA" id="ARBA00022723"/>
    </source>
</evidence>
<evidence type="ECO:0000313" key="12">
    <source>
        <dbReference type="Proteomes" id="UP000031670"/>
    </source>
</evidence>
<dbReference type="GO" id="GO:0006260">
    <property type="term" value="P:DNA replication"/>
    <property type="evidence" value="ECO:0007669"/>
    <property type="project" value="UniProtKB-KW"/>
</dbReference>
<evidence type="ECO:0000256" key="9">
    <source>
        <dbReference type="ARBA" id="ARBA00023204"/>
    </source>
</evidence>
<evidence type="ECO:0000256" key="5">
    <source>
        <dbReference type="ARBA" id="ARBA00022763"/>
    </source>
</evidence>
<gene>
    <name evidence="11" type="ORF">JCM19232_5529</name>
</gene>
<proteinExistence type="predicted"/>
<dbReference type="Proteomes" id="UP000031670">
    <property type="component" value="Unassembled WGS sequence"/>
</dbReference>